<keyword evidence="14" id="KW-1185">Reference proteome</keyword>
<evidence type="ECO:0000256" key="1">
    <source>
        <dbReference type="ARBA" id="ARBA00000156"/>
    </source>
</evidence>
<protein>
    <recommendedName>
        <fullName evidence="10">Rhomboid-type serine protease</fullName>
        <ecNumber evidence="10">3.4.21.105</ecNumber>
    </recommendedName>
</protein>
<reference evidence="13" key="1">
    <citation type="journal article" date="2020" name="BMC Genomics">
        <title>Correction to: Identification and distribution of gene clusters required for synthesis of sphingolipid metabolism inhibitors in diverse species of the filamentous fungus Fusarium.</title>
        <authorList>
            <person name="Kim H.S."/>
            <person name="Lohmar J.M."/>
            <person name="Busman M."/>
            <person name="Brown D.W."/>
            <person name="Naumann T.A."/>
            <person name="Divon H.H."/>
            <person name="Lysoe E."/>
            <person name="Uhlig S."/>
            <person name="Proctor R.H."/>
        </authorList>
    </citation>
    <scope>NUCLEOTIDE SEQUENCE</scope>
    <source>
        <strain evidence="13">NRRL 22465</strain>
    </source>
</reference>
<dbReference type="Gene3D" id="1.20.1540.10">
    <property type="entry name" value="Rhomboid-like"/>
    <property type="match status" value="1"/>
</dbReference>
<dbReference type="Proteomes" id="UP000635477">
    <property type="component" value="Unassembled WGS sequence"/>
</dbReference>
<dbReference type="InterPro" id="IPR035952">
    <property type="entry name" value="Rhomboid-like_sf"/>
</dbReference>
<dbReference type="OrthoDB" id="2146116at2759"/>
<dbReference type="GO" id="GO:0006508">
    <property type="term" value="P:proteolysis"/>
    <property type="evidence" value="ECO:0007669"/>
    <property type="project" value="UniProtKB-KW"/>
</dbReference>
<feature type="compositionally biased region" description="Low complexity" evidence="11">
    <location>
        <begin position="92"/>
        <end position="105"/>
    </location>
</feature>
<keyword evidence="6 10" id="KW-0378">Hydrolase</keyword>
<keyword evidence="5 10" id="KW-0812">Transmembrane</keyword>
<feature type="compositionally biased region" description="Polar residues" evidence="11">
    <location>
        <begin position="118"/>
        <end position="155"/>
    </location>
</feature>
<comment type="caution">
    <text evidence="13">The sequence shown here is derived from an EMBL/GenBank/DDBJ whole genome shotgun (WGS) entry which is preliminary data.</text>
</comment>
<feature type="compositionally biased region" description="Polar residues" evidence="11">
    <location>
        <begin position="82"/>
        <end position="91"/>
    </location>
</feature>
<evidence type="ECO:0000259" key="12">
    <source>
        <dbReference type="Pfam" id="PF01694"/>
    </source>
</evidence>
<comment type="function">
    <text evidence="10">Serine protease involved in intramembrane proteolysis.</text>
</comment>
<comment type="catalytic activity">
    <reaction evidence="1 10">
        <text>Cleaves type-1 transmembrane domains using a catalytic dyad composed of serine and histidine that are contributed by different transmembrane domains.</text>
        <dbReference type="EC" id="3.4.21.105"/>
    </reaction>
</comment>
<feature type="transmembrane region" description="Helical" evidence="10">
    <location>
        <begin position="327"/>
        <end position="351"/>
    </location>
</feature>
<evidence type="ECO:0000256" key="4">
    <source>
        <dbReference type="ARBA" id="ARBA00022670"/>
    </source>
</evidence>
<dbReference type="PANTHER" id="PTHR22936">
    <property type="entry name" value="RHOMBOID-RELATED"/>
    <property type="match status" value="1"/>
</dbReference>
<evidence type="ECO:0000313" key="13">
    <source>
        <dbReference type="EMBL" id="KAF4976513.1"/>
    </source>
</evidence>
<evidence type="ECO:0000256" key="3">
    <source>
        <dbReference type="ARBA" id="ARBA00009045"/>
    </source>
</evidence>
<dbReference type="EC" id="3.4.21.105" evidence="10"/>
<feature type="transmembrane region" description="Helical" evidence="10">
    <location>
        <begin position="363"/>
        <end position="384"/>
    </location>
</feature>
<feature type="transmembrane region" description="Helical" evidence="10">
    <location>
        <begin position="390"/>
        <end position="408"/>
    </location>
</feature>
<comment type="similarity">
    <text evidence="3 10">Belongs to the peptidase S54 family.</text>
</comment>
<proteinExistence type="inferred from homology"/>
<dbReference type="PANTHER" id="PTHR22936:SF69">
    <property type="entry name" value="RHOMBOID-LIKE PROTEIN"/>
    <property type="match status" value="1"/>
</dbReference>
<feature type="transmembrane region" description="Helical" evidence="10">
    <location>
        <begin position="210"/>
        <end position="228"/>
    </location>
</feature>
<dbReference type="GO" id="GO:0004252">
    <property type="term" value="F:serine-type endopeptidase activity"/>
    <property type="evidence" value="ECO:0007669"/>
    <property type="project" value="InterPro"/>
</dbReference>
<dbReference type="EMBL" id="JABEYC010000526">
    <property type="protein sequence ID" value="KAF4976513.1"/>
    <property type="molecule type" value="Genomic_DNA"/>
</dbReference>
<keyword evidence="8 10" id="KW-1133">Transmembrane helix</keyword>
<dbReference type="SUPFAM" id="SSF144091">
    <property type="entry name" value="Rhomboid-like"/>
    <property type="match status" value="1"/>
</dbReference>
<organism evidence="13 14">
    <name type="scientific">Fusarium zealandicum</name>
    <dbReference type="NCBI Taxonomy" id="1053134"/>
    <lineage>
        <taxon>Eukaryota</taxon>
        <taxon>Fungi</taxon>
        <taxon>Dikarya</taxon>
        <taxon>Ascomycota</taxon>
        <taxon>Pezizomycotina</taxon>
        <taxon>Sordariomycetes</taxon>
        <taxon>Hypocreomycetidae</taxon>
        <taxon>Hypocreales</taxon>
        <taxon>Nectriaceae</taxon>
        <taxon>Fusarium</taxon>
        <taxon>Fusarium staphyleae species complex</taxon>
    </lineage>
</organism>
<reference evidence="13" key="2">
    <citation type="submission" date="2020-05" db="EMBL/GenBank/DDBJ databases">
        <authorList>
            <person name="Kim H.-S."/>
            <person name="Proctor R.H."/>
            <person name="Brown D.W."/>
        </authorList>
    </citation>
    <scope>NUCLEOTIDE SEQUENCE</scope>
    <source>
        <strain evidence="13">NRRL 22465</strain>
    </source>
</reference>
<accession>A0A8H4UGY7</accession>
<dbReference type="AlphaFoldDB" id="A0A8H4UGY7"/>
<feature type="domain" description="Peptidase S54 rhomboid" evidence="12">
    <location>
        <begin position="322"/>
        <end position="459"/>
    </location>
</feature>
<comment type="subcellular location">
    <subcellularLocation>
        <location evidence="2 10">Membrane</location>
        <topology evidence="2 10">Multi-pass membrane protein</topology>
    </subcellularLocation>
</comment>
<evidence type="ECO:0000256" key="9">
    <source>
        <dbReference type="ARBA" id="ARBA00023136"/>
    </source>
</evidence>
<feature type="region of interest" description="Disordered" evidence="11">
    <location>
        <begin position="1"/>
        <end position="169"/>
    </location>
</feature>
<feature type="transmembrane region" description="Helical" evidence="10">
    <location>
        <begin position="420"/>
        <end position="436"/>
    </location>
</feature>
<feature type="transmembrane region" description="Helical" evidence="10">
    <location>
        <begin position="505"/>
        <end position="526"/>
    </location>
</feature>
<evidence type="ECO:0000256" key="6">
    <source>
        <dbReference type="ARBA" id="ARBA00022801"/>
    </source>
</evidence>
<dbReference type="InterPro" id="IPR002610">
    <property type="entry name" value="Peptidase_S54_rhomboid-like"/>
</dbReference>
<name>A0A8H4UGY7_9HYPO</name>
<evidence type="ECO:0000256" key="2">
    <source>
        <dbReference type="ARBA" id="ARBA00004141"/>
    </source>
</evidence>
<evidence type="ECO:0000256" key="7">
    <source>
        <dbReference type="ARBA" id="ARBA00022825"/>
    </source>
</evidence>
<sequence>MASNDYYHGGHREPAYGAEPNASPYYHSQDTPSPGSTPAPPYQDTYIAPDSSIYPPESTAHVVPTKQIPYSPNDISYLPTASYGTPSHTSSQHPYGQHPQGQHEQSPFDTVFDDNAYPVNSNSRPTPGSSTGDMGQRQNFYQDTSYNGGPSQPYSQEDIPLQDRPAKDGDVEMNDHIYDAPGRSKKKNKKGKVRVGELGMLGADKKRIPWVVYIFSLAQIAVFIAEIARNGILTGSPIQIKPRFNPMIGPSSEVLINMGARYTPCMRNVDQIQNANASRPFKSICPNATRADSYCSLSTACGFGGVPNPVFDGDIDQSPEPNQWYRFVIPIFMHGGLIHIGFNLLLQLTIAKEMEMAIGSVRFLLVYLSAGIFGNIMGGNFAAVGQASTGASGSLFGIIALILLDLLYSWKDRRSPVKDLLFILLDMVIAFVLGLLPLLDNFAHIGGFLMGISLGICVLHSPNSLRRRMGQELSYAAVSPGTGETPPPFFKNPVGFFKGRKPLWWAWWLVRAGFLVMIIVVFIVLLDNFYKRRDSCSWCKYLSCLPVNGWCDLGVIKDIDSPEATSTAS</sequence>
<evidence type="ECO:0000256" key="10">
    <source>
        <dbReference type="RuleBase" id="RU362115"/>
    </source>
</evidence>
<evidence type="ECO:0000256" key="5">
    <source>
        <dbReference type="ARBA" id="ARBA00022692"/>
    </source>
</evidence>
<evidence type="ECO:0000256" key="8">
    <source>
        <dbReference type="ARBA" id="ARBA00022989"/>
    </source>
</evidence>
<evidence type="ECO:0000256" key="11">
    <source>
        <dbReference type="SAM" id="MobiDB-lite"/>
    </source>
</evidence>
<keyword evidence="4 10" id="KW-0645">Protease</keyword>
<dbReference type="GO" id="GO:0016020">
    <property type="term" value="C:membrane"/>
    <property type="evidence" value="ECO:0007669"/>
    <property type="project" value="UniProtKB-SubCell"/>
</dbReference>
<dbReference type="InterPro" id="IPR022764">
    <property type="entry name" value="Peptidase_S54_rhomboid_dom"/>
</dbReference>
<keyword evidence="7 10" id="KW-0720">Serine protease</keyword>
<evidence type="ECO:0000313" key="14">
    <source>
        <dbReference type="Proteomes" id="UP000635477"/>
    </source>
</evidence>
<comment type="caution">
    <text evidence="10">Lacks conserved residue(s) required for the propagation of feature annotation.</text>
</comment>
<dbReference type="Pfam" id="PF01694">
    <property type="entry name" value="Rhomboid"/>
    <property type="match status" value="1"/>
</dbReference>
<keyword evidence="9 10" id="KW-0472">Membrane</keyword>
<gene>
    <name evidence="13" type="ORF">FZEAL_6831</name>
</gene>